<proteinExistence type="predicted"/>
<dbReference type="Pfam" id="PF13087">
    <property type="entry name" value="AAA_12"/>
    <property type="match status" value="1"/>
</dbReference>
<dbReference type="Pfam" id="PF13604">
    <property type="entry name" value="AAA_30"/>
    <property type="match status" value="1"/>
</dbReference>
<dbReference type="AlphaFoldDB" id="A0A495XWN8"/>
<dbReference type="PANTHER" id="PTHR43788">
    <property type="entry name" value="DNA2/NAM7 HELICASE FAMILY MEMBER"/>
    <property type="match status" value="1"/>
</dbReference>
<evidence type="ECO:0000259" key="7">
    <source>
        <dbReference type="Pfam" id="PF13482"/>
    </source>
</evidence>
<dbReference type="InterPro" id="IPR019993">
    <property type="entry name" value="RecB_nuclease_TM0106_put"/>
</dbReference>
<dbReference type="Gene3D" id="3.40.50.300">
    <property type="entry name" value="P-loop containing nucleotide triphosphate hydrolases"/>
    <property type="match status" value="2"/>
</dbReference>
<organism evidence="8 9">
    <name type="scientific">Terracoccus luteus</name>
    <dbReference type="NCBI Taxonomy" id="53356"/>
    <lineage>
        <taxon>Bacteria</taxon>
        <taxon>Bacillati</taxon>
        <taxon>Actinomycetota</taxon>
        <taxon>Actinomycetes</taxon>
        <taxon>Micrococcales</taxon>
        <taxon>Intrasporangiaceae</taxon>
        <taxon>Terracoccus</taxon>
    </lineage>
</organism>
<reference evidence="8 9" key="1">
    <citation type="submission" date="2018-10" db="EMBL/GenBank/DDBJ databases">
        <title>Sequencing the genomes of 1000 actinobacteria strains.</title>
        <authorList>
            <person name="Klenk H.-P."/>
        </authorList>
    </citation>
    <scope>NUCLEOTIDE SEQUENCE [LARGE SCALE GENOMIC DNA]</scope>
    <source>
        <strain evidence="8 9">DSM 44267</strain>
    </source>
</reference>
<feature type="compositionally biased region" description="Polar residues" evidence="5">
    <location>
        <begin position="1161"/>
        <end position="1175"/>
    </location>
</feature>
<evidence type="ECO:0000256" key="5">
    <source>
        <dbReference type="SAM" id="MobiDB-lite"/>
    </source>
</evidence>
<feature type="domain" description="DNA2/NAM7 helicase-like C-terminal" evidence="6">
    <location>
        <begin position="938"/>
        <end position="1113"/>
    </location>
</feature>
<accession>A0A495XWN8</accession>
<keyword evidence="9" id="KW-1185">Reference proteome</keyword>
<dbReference type="SUPFAM" id="SSF52540">
    <property type="entry name" value="P-loop containing nucleoside triphosphate hydrolases"/>
    <property type="match status" value="1"/>
</dbReference>
<dbReference type="GO" id="GO:0005524">
    <property type="term" value="F:ATP binding"/>
    <property type="evidence" value="ECO:0007669"/>
    <property type="project" value="UniProtKB-KW"/>
</dbReference>
<sequence>MQRIDGRLVLSPTDLTKHVACPHVTTLDLEALQGGQRPSTGPDDALNLVFAKGLEHEYAYLAQLRAQGLVVEDIADLDLSGEAAEAATVDAMRRGVDVVYQATFFDGHWVGLADFLLKVELPPGESSVFGGWRYDIADTKLARRLKVPALLQMATYAARLETLQGMPPRWLTVVTGDRERHAWRLVDVAPYARRRRADLEDAVTHPRATESARVEHCGQCRWKERCAQEWVDRDDLIQVAGMRADHRAALVDVGIPTLRALAEAPDEQVARALSTTSRRRLHLQARLQLAERETGQAQYELLPPEPRRGLQLLPEPDAGDVYLDFEGDPWADGGAGREYLAGVWTREGEFTAFWAHDFAQEGRLTADLVDWLTDRWTQHPAMHVYHYAPYETTALKRLVGQHATREAELDQLLRHEVFVDLYAVVRQGVRISKGSYSIKKLEEFYWGTTRSAVEGAAVTDGLSSVVEYERWLAARADDASGDPSTAADEDGILEAIRLYNREDVRSTHALHEWLEQRRDELERDGQVLSRPGTAPVKEIGDNELAEIDLAERLVDADGPTARLLAGLVGWHRREKRPEWWDYFRYKDLETAELVEDATAIGGLGEPEEVGLVRRSRVWRYPFPPQDCRVSIGGYVPDVDTHANVGKVVALDPLEGWIDLSMAKALDPPRPRGIGGPGPVMDQVLRESIARTAELALAGGSNLATRLLDRVVPAAESLRVRDGETPADVVVRVGRVLDGEVLAVQGPPGAGKTWAGSALIRALLDAGLTVGVTAQSHAVVLNLLGEVGRPALHKDGSRGENADTATGSGGASGVEGDDDTTREAPLIDHTTDNAEVVDALASGRVGLVGGTAWLWSREEMTDAVDVLVVDEAGQFSLANAVAVAPAARSLVLLGDPQQLTQPTKAVHPYGSGVSALDHLRTTGEGPTEEVHDVVPSDRGVFLDVTHRMHPDLTAFVSELAYEGRLHAAPGRDRQRVDAPGPVTGHGLRWVPVTSPVERGQDNPEEAEVVAALVDGLLDGTWTDADGDVSPLRLDDVLVVTPYNAQVAALVAALPPGARVGTVDKFQGQQAAVVVYSMASSSAAASPRGVPFLFDLHRLNVAVSRARALAVVVADPGLLDAGVHTPDELRAVNALCRLVDVATEVRVDVPAAGDGDARHSPWAATSHSRPSARTSGTAERIEVWASSGATPRSTA</sequence>
<dbReference type="InterPro" id="IPR027417">
    <property type="entry name" value="P-loop_NTPase"/>
</dbReference>
<dbReference type="OrthoDB" id="9757917at2"/>
<evidence type="ECO:0000256" key="1">
    <source>
        <dbReference type="ARBA" id="ARBA00022741"/>
    </source>
</evidence>
<dbReference type="GO" id="GO:0016787">
    <property type="term" value="F:hydrolase activity"/>
    <property type="evidence" value="ECO:0007669"/>
    <property type="project" value="UniProtKB-KW"/>
</dbReference>
<keyword evidence="1" id="KW-0547">Nucleotide-binding</keyword>
<gene>
    <name evidence="8" type="ORF">DFJ68_0562</name>
</gene>
<feature type="compositionally biased region" description="Basic and acidic residues" evidence="5">
    <location>
        <begin position="791"/>
        <end position="800"/>
    </location>
</feature>
<keyword evidence="3" id="KW-0347">Helicase</keyword>
<feature type="region of interest" description="Disordered" evidence="5">
    <location>
        <begin position="1150"/>
        <end position="1193"/>
    </location>
</feature>
<evidence type="ECO:0000313" key="8">
    <source>
        <dbReference type="EMBL" id="RKT77146.1"/>
    </source>
</evidence>
<evidence type="ECO:0000256" key="2">
    <source>
        <dbReference type="ARBA" id="ARBA00022801"/>
    </source>
</evidence>
<name>A0A495XWN8_9MICO</name>
<dbReference type="Proteomes" id="UP000278440">
    <property type="component" value="Unassembled WGS sequence"/>
</dbReference>
<keyword evidence="2" id="KW-0378">Hydrolase</keyword>
<evidence type="ECO:0008006" key="10">
    <source>
        <dbReference type="Google" id="ProtNLM"/>
    </source>
</evidence>
<evidence type="ECO:0000259" key="6">
    <source>
        <dbReference type="Pfam" id="PF13087"/>
    </source>
</evidence>
<evidence type="ECO:0000256" key="3">
    <source>
        <dbReference type="ARBA" id="ARBA00022806"/>
    </source>
</evidence>
<dbReference type="EMBL" id="RBXT01000001">
    <property type="protein sequence ID" value="RKT77146.1"/>
    <property type="molecule type" value="Genomic_DNA"/>
</dbReference>
<dbReference type="InterPro" id="IPR038720">
    <property type="entry name" value="YprB_RNase_H-like_dom"/>
</dbReference>
<comment type="caution">
    <text evidence="8">The sequence shown here is derived from an EMBL/GenBank/DDBJ whole genome shotgun (WGS) entry which is preliminary data.</text>
</comment>
<evidence type="ECO:0000313" key="9">
    <source>
        <dbReference type="Proteomes" id="UP000278440"/>
    </source>
</evidence>
<feature type="domain" description="YprB ribonuclease H-like" evidence="7">
    <location>
        <begin position="321"/>
        <end position="514"/>
    </location>
</feature>
<dbReference type="InterPro" id="IPR041679">
    <property type="entry name" value="DNA2/NAM7-like_C"/>
</dbReference>
<evidence type="ECO:0000256" key="4">
    <source>
        <dbReference type="ARBA" id="ARBA00022840"/>
    </source>
</evidence>
<dbReference type="PANTHER" id="PTHR43788:SF8">
    <property type="entry name" value="DNA-BINDING PROTEIN SMUBP-2"/>
    <property type="match status" value="1"/>
</dbReference>
<dbReference type="Pfam" id="PF13482">
    <property type="entry name" value="RNase_H_2"/>
    <property type="match status" value="1"/>
</dbReference>
<feature type="compositionally biased region" description="Basic and acidic residues" evidence="5">
    <location>
        <begin position="818"/>
        <end position="829"/>
    </location>
</feature>
<keyword evidence="4" id="KW-0067">ATP-binding</keyword>
<dbReference type="CDD" id="cd18808">
    <property type="entry name" value="SF1_C_Upf1"/>
    <property type="match status" value="1"/>
</dbReference>
<dbReference type="InterPro" id="IPR050534">
    <property type="entry name" value="Coronavir_polyprotein_1ab"/>
</dbReference>
<feature type="region of interest" description="Disordered" evidence="5">
    <location>
        <begin position="791"/>
        <end position="829"/>
    </location>
</feature>
<dbReference type="GO" id="GO:0043139">
    <property type="term" value="F:5'-3' DNA helicase activity"/>
    <property type="evidence" value="ECO:0007669"/>
    <property type="project" value="TreeGrafter"/>
</dbReference>
<protein>
    <recommendedName>
        <fullName evidence="10">AAA+ ATPase domain-containing protein</fullName>
    </recommendedName>
</protein>
<dbReference type="NCBIfam" id="TIGR03491">
    <property type="entry name" value="TM0106 family RecB-like putative nuclease"/>
    <property type="match status" value="1"/>
</dbReference>
<dbReference type="InterPro" id="IPR047187">
    <property type="entry name" value="SF1_C_Upf1"/>
</dbReference>